<name>A0A2H0LLI6_9BACT</name>
<dbReference type="GO" id="GO:0102933">
    <property type="term" value="F:GDP-4-dehydro-6-deoxy-D-mannose-4-aminotransferase activity"/>
    <property type="evidence" value="ECO:0007669"/>
    <property type="project" value="UniProtKB-EC"/>
</dbReference>
<comment type="cofactor">
    <cofactor evidence="1">
        <name>pyridoxal 5'-phosphate</name>
        <dbReference type="ChEBI" id="CHEBI:597326"/>
    </cofactor>
</comment>
<keyword evidence="4" id="KW-0808">Transferase</keyword>
<comment type="catalytic activity">
    <reaction evidence="7">
        <text>GDP-alpha-D-perosamine + 2-oxoglutarate = GDP-4-dehydro-alpha-D-rhamnose + L-glutamate</text>
        <dbReference type="Rhea" id="RHEA:36779"/>
        <dbReference type="ChEBI" id="CHEBI:16810"/>
        <dbReference type="ChEBI" id="CHEBI:29985"/>
        <dbReference type="ChEBI" id="CHEBI:57964"/>
        <dbReference type="ChEBI" id="CHEBI:73996"/>
        <dbReference type="EC" id="2.6.1.102"/>
    </reaction>
</comment>
<comment type="caution">
    <text evidence="13">The sequence shown here is derived from an EMBL/GenBank/DDBJ whole genome shotgun (WGS) entry which is preliminary data.</text>
</comment>
<dbReference type="GO" id="GO:0030170">
    <property type="term" value="F:pyridoxal phosphate binding"/>
    <property type="evidence" value="ECO:0007669"/>
    <property type="project" value="TreeGrafter"/>
</dbReference>
<proteinExistence type="inferred from homology"/>
<accession>A0A2H0LLI6</accession>
<evidence type="ECO:0000256" key="5">
    <source>
        <dbReference type="ARBA" id="ARBA00022898"/>
    </source>
</evidence>
<dbReference type="EC" id="2.6.1.102" evidence="8"/>
<evidence type="ECO:0000256" key="11">
    <source>
        <dbReference type="PIRSR" id="PIRSR000390-2"/>
    </source>
</evidence>
<evidence type="ECO:0000256" key="10">
    <source>
        <dbReference type="PIRSR" id="PIRSR000390-1"/>
    </source>
</evidence>
<feature type="modified residue" description="N6-(pyridoxal phosphate)lysine" evidence="11">
    <location>
        <position position="181"/>
    </location>
</feature>
<dbReference type="PANTHER" id="PTHR30244:SF34">
    <property type="entry name" value="DTDP-4-AMINO-4,6-DIDEOXYGALACTOSE TRANSAMINASE"/>
    <property type="match status" value="1"/>
</dbReference>
<keyword evidence="3" id="KW-0032">Aminotransferase</keyword>
<dbReference type="FunFam" id="3.40.640.10:FF:000090">
    <property type="entry name" value="Pyridoxal phosphate-dependent aminotransferase"/>
    <property type="match status" value="1"/>
</dbReference>
<dbReference type="PANTHER" id="PTHR30244">
    <property type="entry name" value="TRANSAMINASE"/>
    <property type="match status" value="1"/>
</dbReference>
<evidence type="ECO:0000256" key="4">
    <source>
        <dbReference type="ARBA" id="ARBA00022679"/>
    </source>
</evidence>
<keyword evidence="5 11" id="KW-0663">Pyridoxal phosphate</keyword>
<organism evidence="13 14">
    <name type="scientific">Candidatus Abzuiibacterium crystallinum</name>
    <dbReference type="NCBI Taxonomy" id="1974748"/>
    <lineage>
        <taxon>Bacteria</taxon>
        <taxon>Pseudomonadati</taxon>
        <taxon>Candidatus Omnitrophota</taxon>
        <taxon>Candidatus Abzuiibacterium</taxon>
    </lineage>
</organism>
<dbReference type="InterPro" id="IPR015421">
    <property type="entry name" value="PyrdxlP-dep_Trfase_major"/>
</dbReference>
<dbReference type="InterPro" id="IPR015422">
    <property type="entry name" value="PyrdxlP-dep_Trfase_small"/>
</dbReference>
<dbReference type="Proteomes" id="UP000230859">
    <property type="component" value="Unassembled WGS sequence"/>
</dbReference>
<evidence type="ECO:0000256" key="2">
    <source>
        <dbReference type="ARBA" id="ARBA00005125"/>
    </source>
</evidence>
<dbReference type="InterPro" id="IPR015424">
    <property type="entry name" value="PyrdxlP-dep_Trfase"/>
</dbReference>
<evidence type="ECO:0000313" key="13">
    <source>
        <dbReference type="EMBL" id="PIQ85251.1"/>
    </source>
</evidence>
<gene>
    <name evidence="13" type="ORF">COV74_09855</name>
</gene>
<evidence type="ECO:0000256" key="1">
    <source>
        <dbReference type="ARBA" id="ARBA00001933"/>
    </source>
</evidence>
<dbReference type="PIRSF" id="PIRSF000390">
    <property type="entry name" value="PLP_StrS"/>
    <property type="match status" value="1"/>
</dbReference>
<evidence type="ECO:0000313" key="14">
    <source>
        <dbReference type="Proteomes" id="UP000230859"/>
    </source>
</evidence>
<dbReference type="CDD" id="cd00616">
    <property type="entry name" value="AHBA_syn"/>
    <property type="match status" value="1"/>
</dbReference>
<dbReference type="EMBL" id="PCVY01000072">
    <property type="protein sequence ID" value="PIQ85251.1"/>
    <property type="molecule type" value="Genomic_DNA"/>
</dbReference>
<dbReference type="GO" id="GO:0000271">
    <property type="term" value="P:polysaccharide biosynthetic process"/>
    <property type="evidence" value="ECO:0007669"/>
    <property type="project" value="TreeGrafter"/>
</dbReference>
<dbReference type="Gene3D" id="3.90.1150.10">
    <property type="entry name" value="Aspartate Aminotransferase, domain 1"/>
    <property type="match status" value="1"/>
</dbReference>
<dbReference type="SUPFAM" id="SSF53383">
    <property type="entry name" value="PLP-dependent transferases"/>
    <property type="match status" value="1"/>
</dbReference>
<comment type="pathway">
    <text evidence="2">Bacterial outer membrane biogenesis; LPS O-antigen biosynthesis.</text>
</comment>
<dbReference type="Pfam" id="PF01041">
    <property type="entry name" value="DegT_DnrJ_EryC1"/>
    <property type="match status" value="1"/>
</dbReference>
<evidence type="ECO:0000256" key="7">
    <source>
        <dbReference type="ARBA" id="ARBA00051587"/>
    </source>
</evidence>
<dbReference type="InterPro" id="IPR000653">
    <property type="entry name" value="DegT/StrS_aminotransferase"/>
</dbReference>
<dbReference type="Gene3D" id="3.40.640.10">
    <property type="entry name" value="Type I PLP-dependent aspartate aminotransferase-like (Major domain)"/>
    <property type="match status" value="1"/>
</dbReference>
<protein>
    <recommendedName>
        <fullName evidence="9">GDP-perosamine synthase</fullName>
        <ecNumber evidence="8">2.6.1.102</ecNumber>
    </recommendedName>
</protein>
<evidence type="ECO:0000256" key="3">
    <source>
        <dbReference type="ARBA" id="ARBA00022576"/>
    </source>
</evidence>
<sequence length="373" mass="40995">MIPVCEPLLDGNEEKYILEAVRSTWISSAGRFITDFEEQMSTYCGTRFGVSCSSGTTALHLACLALGIGPGDEVIIPTFTLIVSANVVIACGAKPVLVDSDPDTWCIDPQKIEEKITSKTKAIMAVHMYGHPCAMDSIMMLAQKHGLKVIEDCAEAHGATYQGKKVGSFGDVGAFSFYGNKILTTGEGGMLLTNDKTIAAKARLLRNQAFEEPRFVHREIGYNYRLTNVQAAIGLAQLERIKQKIAKKRHIAATYEKLLKSADLTLPVEKPQSLNVYWMYGIVLGSSYGTKDEVVKRLGQNGIQTRSFFCPMHQQPVYRSGSSLFPKVDGHYPVADHLFKRGFYLPSGLPLSDDQLTEVAEQLLACRKTTLSA</sequence>
<evidence type="ECO:0000256" key="12">
    <source>
        <dbReference type="RuleBase" id="RU004508"/>
    </source>
</evidence>
<dbReference type="AlphaFoldDB" id="A0A2H0LLI6"/>
<reference evidence="13 14" key="1">
    <citation type="submission" date="2017-09" db="EMBL/GenBank/DDBJ databases">
        <title>Depth-based differentiation of microbial function through sediment-hosted aquifers and enrichment of novel symbionts in the deep terrestrial subsurface.</title>
        <authorList>
            <person name="Probst A.J."/>
            <person name="Ladd B."/>
            <person name="Jarett J.K."/>
            <person name="Geller-Mcgrath D.E."/>
            <person name="Sieber C.M."/>
            <person name="Emerson J.B."/>
            <person name="Anantharaman K."/>
            <person name="Thomas B.C."/>
            <person name="Malmstrom R."/>
            <person name="Stieglmeier M."/>
            <person name="Klingl A."/>
            <person name="Woyke T."/>
            <person name="Ryan C.M."/>
            <person name="Banfield J.F."/>
        </authorList>
    </citation>
    <scope>NUCLEOTIDE SEQUENCE [LARGE SCALE GENOMIC DNA]</scope>
    <source>
        <strain evidence="13">CG11_big_fil_rev_8_21_14_0_20_45_26</strain>
    </source>
</reference>
<evidence type="ECO:0000256" key="8">
    <source>
        <dbReference type="ARBA" id="ARBA00066317"/>
    </source>
</evidence>
<comment type="similarity">
    <text evidence="6 12">Belongs to the DegT/DnrJ/EryC1 family.</text>
</comment>
<evidence type="ECO:0000256" key="6">
    <source>
        <dbReference type="ARBA" id="ARBA00037999"/>
    </source>
</evidence>
<feature type="active site" description="Proton acceptor" evidence="10">
    <location>
        <position position="181"/>
    </location>
</feature>
<evidence type="ECO:0000256" key="9">
    <source>
        <dbReference type="ARBA" id="ARBA00074221"/>
    </source>
</evidence>